<dbReference type="Gene3D" id="1.20.1070.10">
    <property type="entry name" value="Rhodopsin 7-helix transmembrane proteins"/>
    <property type="match status" value="1"/>
</dbReference>
<keyword evidence="8 11" id="KW-0675">Receptor</keyword>
<dbReference type="Pfam" id="PF00001">
    <property type="entry name" value="7tm_1"/>
    <property type="match status" value="1"/>
</dbReference>
<keyword evidence="7" id="KW-1015">Disulfide bond</keyword>
<keyword evidence="4 12" id="KW-1133">Transmembrane helix</keyword>
<feature type="domain" description="G-protein coupled receptors family 1 profile" evidence="13">
    <location>
        <begin position="15"/>
        <end position="276"/>
    </location>
</feature>
<evidence type="ECO:0000259" key="13">
    <source>
        <dbReference type="PROSITE" id="PS50262"/>
    </source>
</evidence>
<dbReference type="InterPro" id="IPR009132">
    <property type="entry name" value="TAAR_fam"/>
</dbReference>
<evidence type="ECO:0000256" key="8">
    <source>
        <dbReference type="ARBA" id="ARBA00023170"/>
    </source>
</evidence>
<name>A0A8J0QNF6_XENTR</name>
<evidence type="ECO:0000256" key="5">
    <source>
        <dbReference type="ARBA" id="ARBA00023040"/>
    </source>
</evidence>
<keyword evidence="2" id="KW-1003">Cell membrane</keyword>
<dbReference type="AlphaFoldDB" id="A0A8J0QNF6"/>
<dbReference type="Proteomes" id="UP000008143">
    <property type="component" value="Chromosome 5"/>
</dbReference>
<dbReference type="InterPro" id="IPR017452">
    <property type="entry name" value="GPCR_Rhodpsn_7TM"/>
</dbReference>
<dbReference type="FunFam" id="1.20.1070.10:FF:000030">
    <property type="entry name" value="trace amine-associated receptor 1"/>
    <property type="match status" value="1"/>
</dbReference>
<dbReference type="PROSITE" id="PS00237">
    <property type="entry name" value="G_PROTEIN_RECEP_F1_1"/>
    <property type="match status" value="1"/>
</dbReference>
<dbReference type="GO" id="GO:0005886">
    <property type="term" value="C:plasma membrane"/>
    <property type="evidence" value="ECO:0000318"/>
    <property type="project" value="GO_Central"/>
</dbReference>
<dbReference type="PANTHER" id="PTHR24249:SF423">
    <property type="entry name" value="TRACE AMINE-ASSOCIATED RECEPTOR 4"/>
    <property type="match status" value="1"/>
</dbReference>
<evidence type="ECO:0000256" key="10">
    <source>
        <dbReference type="ARBA" id="ARBA00023224"/>
    </source>
</evidence>
<feature type="transmembrane region" description="Helical" evidence="12">
    <location>
        <begin position="221"/>
        <end position="241"/>
    </location>
</feature>
<dbReference type="GO" id="GO:0007186">
    <property type="term" value="P:G protein-coupled receptor signaling pathway"/>
    <property type="evidence" value="ECO:0000318"/>
    <property type="project" value="GO_Central"/>
</dbReference>
<evidence type="ECO:0000256" key="3">
    <source>
        <dbReference type="ARBA" id="ARBA00022692"/>
    </source>
</evidence>
<dbReference type="OMA" id="ICISWAF"/>
<keyword evidence="9" id="KW-0325">Glycoprotein</keyword>
<dbReference type="PRINTS" id="PR01830">
    <property type="entry name" value="TRACEAMINER"/>
</dbReference>
<dbReference type="CDD" id="cd15312">
    <property type="entry name" value="7tmA_TAAR2_3_4"/>
    <property type="match status" value="1"/>
</dbReference>
<comment type="similarity">
    <text evidence="11">Belongs to the G-protein coupled receptor 1 family.</text>
</comment>
<dbReference type="InterPro" id="IPR000276">
    <property type="entry name" value="GPCR_Rhodpsn"/>
</dbReference>
<dbReference type="RefSeq" id="XP_002935858.4">
    <property type="nucleotide sequence ID" value="XM_002935812.4"/>
</dbReference>
<dbReference type="PANTHER" id="PTHR24249">
    <property type="entry name" value="HISTAMINE RECEPTOR-RELATED G-PROTEIN COUPLED RECEPTOR"/>
    <property type="match status" value="1"/>
</dbReference>
<dbReference type="OrthoDB" id="10042731at2759"/>
<feature type="transmembrane region" description="Helical" evidence="12">
    <location>
        <begin position="35"/>
        <end position="57"/>
    </location>
</feature>
<evidence type="ECO:0000256" key="12">
    <source>
        <dbReference type="SAM" id="Phobius"/>
    </source>
</evidence>
<dbReference type="KEGG" id="xtr:100487949"/>
<feature type="transmembrane region" description="Helical" evidence="12">
    <location>
        <begin position="77"/>
        <end position="98"/>
    </location>
</feature>
<keyword evidence="10 11" id="KW-0807">Transducer</keyword>
<feature type="transmembrane region" description="Helical" evidence="12">
    <location>
        <begin position="110"/>
        <end position="131"/>
    </location>
</feature>
<dbReference type="AGR" id="Xenbase:XB-GENE-29078987"/>
<feature type="transmembrane region" description="Helical" evidence="12">
    <location>
        <begin position="163"/>
        <end position="187"/>
    </location>
</feature>
<dbReference type="SMART" id="SM01381">
    <property type="entry name" value="7TM_GPCR_Srsx"/>
    <property type="match status" value="1"/>
</dbReference>
<evidence type="ECO:0000313" key="16">
    <source>
        <dbReference type="Xenbase" id="XB-GENE-29078987"/>
    </source>
</evidence>
<evidence type="ECO:0000256" key="4">
    <source>
        <dbReference type="ARBA" id="ARBA00022989"/>
    </source>
</evidence>
<organism evidence="14 15">
    <name type="scientific">Xenopus tropicalis</name>
    <name type="common">Western clawed frog</name>
    <name type="synonym">Silurana tropicalis</name>
    <dbReference type="NCBI Taxonomy" id="8364"/>
    <lineage>
        <taxon>Eukaryota</taxon>
        <taxon>Metazoa</taxon>
        <taxon>Chordata</taxon>
        <taxon>Craniata</taxon>
        <taxon>Vertebrata</taxon>
        <taxon>Euteleostomi</taxon>
        <taxon>Amphibia</taxon>
        <taxon>Batrachia</taxon>
        <taxon>Anura</taxon>
        <taxon>Pipoidea</taxon>
        <taxon>Pipidae</taxon>
        <taxon>Xenopodinae</taxon>
        <taxon>Xenopus</taxon>
        <taxon>Silurana</taxon>
    </lineage>
</organism>
<dbReference type="PRINTS" id="PR00237">
    <property type="entry name" value="GPCRRHODOPSN"/>
</dbReference>
<dbReference type="SUPFAM" id="SSF81321">
    <property type="entry name" value="Family A G protein-coupled receptor-like"/>
    <property type="match status" value="1"/>
</dbReference>
<feature type="transmembrane region" description="Helical" evidence="12">
    <location>
        <begin position="261"/>
        <end position="283"/>
    </location>
</feature>
<keyword evidence="5 11" id="KW-0297">G-protein coupled receptor</keyword>
<dbReference type="GO" id="GO:0001594">
    <property type="term" value="F:trace-amine receptor activity"/>
    <property type="evidence" value="ECO:0000318"/>
    <property type="project" value="GO_Central"/>
</dbReference>
<evidence type="ECO:0000256" key="1">
    <source>
        <dbReference type="ARBA" id="ARBA00004651"/>
    </source>
</evidence>
<keyword evidence="3 11" id="KW-0812">Transmembrane</keyword>
<evidence type="ECO:0000313" key="14">
    <source>
        <dbReference type="Proteomes" id="UP000008143"/>
    </source>
</evidence>
<dbReference type="Xenbase" id="XB-GENE-29078987">
    <property type="gene designation" value="LOC100487949"/>
</dbReference>
<evidence type="ECO:0000256" key="7">
    <source>
        <dbReference type="ARBA" id="ARBA00023157"/>
    </source>
</evidence>
<feature type="transmembrane region" description="Helical" evidence="12">
    <location>
        <begin position="6"/>
        <end position="23"/>
    </location>
</feature>
<keyword evidence="6 12" id="KW-0472">Membrane</keyword>
<sequence length="309" mass="34681">MFIVMAGAIVLTTIGNLMVIISVSHFKQLHSPTNFLILSLAITDCLLGLVIMPYSMVRSLTSCWYFGDLFCRLHSCLDMTLSTTSIFHLFFISVDRYYAVCQPLHYCRNITTNVILVFICISWAFSCLYSSGLVFSNVHTEGIQNYLATFACTGSCSLAFNKIWAVITSALCFFMPGTMMIGIYIHIFSVASKQAKLVRNQQNVHTDKAKNKLSFRAESKAAKALSIVMGVFLFCWLPFFIVTLVDPYTDFSASEDVYNTVLWFGYLNSAINPIIYALFYPWFKRSCALIVNGNIFKAGSSFSHIISSV</sequence>
<comment type="subcellular location">
    <subcellularLocation>
        <location evidence="1">Cell membrane</location>
        <topology evidence="1">Multi-pass membrane protein</topology>
    </subcellularLocation>
</comment>
<evidence type="ECO:0000256" key="6">
    <source>
        <dbReference type="ARBA" id="ARBA00023136"/>
    </source>
</evidence>
<proteinExistence type="inferred from homology"/>
<dbReference type="GeneID" id="100487949"/>
<evidence type="ECO:0000256" key="9">
    <source>
        <dbReference type="ARBA" id="ARBA00023180"/>
    </source>
</evidence>
<evidence type="ECO:0000313" key="15">
    <source>
        <dbReference type="RefSeq" id="XP_002935858.4"/>
    </source>
</evidence>
<evidence type="ECO:0000256" key="2">
    <source>
        <dbReference type="ARBA" id="ARBA00022475"/>
    </source>
</evidence>
<reference evidence="15" key="1">
    <citation type="submission" date="2025-08" db="UniProtKB">
        <authorList>
            <consortium name="RefSeq"/>
        </authorList>
    </citation>
    <scope>IDENTIFICATION</scope>
    <source>
        <strain evidence="15">Nigerian</strain>
        <tissue evidence="15">Liver and blood</tissue>
    </source>
</reference>
<dbReference type="InterPro" id="IPR050569">
    <property type="entry name" value="TAAR"/>
</dbReference>
<evidence type="ECO:0000256" key="11">
    <source>
        <dbReference type="RuleBase" id="RU000688"/>
    </source>
</evidence>
<dbReference type="PROSITE" id="PS50262">
    <property type="entry name" value="G_PROTEIN_RECEP_F1_2"/>
    <property type="match status" value="1"/>
</dbReference>
<protein>
    <submittedName>
        <fullName evidence="15">Trace amine-associated receptor 4</fullName>
    </submittedName>
</protein>
<gene>
    <name evidence="15 16" type="primary">LOC100487949</name>
</gene>
<keyword evidence="14" id="KW-1185">Reference proteome</keyword>
<accession>A0A8J0QNF6</accession>